<dbReference type="AlphaFoldDB" id="A0AAE1Z542"/>
<dbReference type="InterPro" id="IPR036397">
    <property type="entry name" value="RNaseH_sf"/>
</dbReference>
<dbReference type="GO" id="GO:0003676">
    <property type="term" value="F:nucleic acid binding"/>
    <property type="evidence" value="ECO:0007669"/>
    <property type="project" value="InterPro"/>
</dbReference>
<dbReference type="FunFam" id="3.30.420.10:FF:000032">
    <property type="entry name" value="Retrovirus-related Pol polyprotein from transposon 297-like Protein"/>
    <property type="match status" value="1"/>
</dbReference>
<dbReference type="InterPro" id="IPR001584">
    <property type="entry name" value="Integrase_cat-core"/>
</dbReference>
<dbReference type="Pfam" id="PF00665">
    <property type="entry name" value="rve"/>
    <property type="match status" value="1"/>
</dbReference>
<comment type="caution">
    <text evidence="2">The sequence shown here is derived from an EMBL/GenBank/DDBJ whole genome shotgun (WGS) entry which is preliminary data.</text>
</comment>
<protein>
    <recommendedName>
        <fullName evidence="1">Integrase catalytic domain-containing protein</fullName>
    </recommendedName>
</protein>
<sequence>GFSYLLTCVDRFTHWPEAIPLKDITTKTIARAFFERWIANFGCPSTITTDRGRQFESGLFHCLTKLLGATRFRTTAYHPQSNGLVERFHRQLKASLSTTNIPQWTEALPLVILGIRSMVKEDVGCSVSERVYGTTLRLPGEFVETASTSTNLDINSYVNRLTNAMRSVKPVQTRRQSTDTFIQPALKYSTHVFVRRDALRRPLDATYEGAYKVLKREIKYYTIDKNGHEENVSIDRLKAAYLEGKLFDVQLATTPPKLDMSKVAMPQAATNKQVEIQKSSITPRATRSGRNVRFPEYLNEYYVY</sequence>
<dbReference type="PROSITE" id="PS50994">
    <property type="entry name" value="INTEGRASE"/>
    <property type="match status" value="1"/>
</dbReference>
<dbReference type="Gene3D" id="3.30.420.10">
    <property type="entry name" value="Ribonuclease H-like superfamily/Ribonuclease H"/>
    <property type="match status" value="1"/>
</dbReference>
<feature type="non-terminal residue" evidence="2">
    <location>
        <position position="1"/>
    </location>
</feature>
<keyword evidence="3" id="KW-1185">Reference proteome</keyword>
<evidence type="ECO:0000259" key="1">
    <source>
        <dbReference type="PROSITE" id="PS50994"/>
    </source>
</evidence>
<dbReference type="GO" id="GO:0015074">
    <property type="term" value="P:DNA integration"/>
    <property type="evidence" value="ECO:0007669"/>
    <property type="project" value="InterPro"/>
</dbReference>
<dbReference type="EMBL" id="JALJAT010000092">
    <property type="protein sequence ID" value="KAK4467417.1"/>
    <property type="molecule type" value="Genomic_DNA"/>
</dbReference>
<evidence type="ECO:0000313" key="3">
    <source>
        <dbReference type="Proteomes" id="UP001292079"/>
    </source>
</evidence>
<dbReference type="PANTHER" id="PTHR38681">
    <property type="entry name" value="RETROVIRUS-RELATED POL POLYPROTEIN FROM TRANSPOSON 412-LIKE PROTEIN-RELATED"/>
    <property type="match status" value="1"/>
</dbReference>
<proteinExistence type="predicted"/>
<name>A0AAE1Z542_SCHME</name>
<accession>A0AAE1Z542</accession>
<dbReference type="PANTHER" id="PTHR38681:SF1">
    <property type="entry name" value="RETROVIRUS-RELATED POL POLYPROTEIN FROM TRANSPOSON 412-LIKE PROTEIN"/>
    <property type="match status" value="1"/>
</dbReference>
<dbReference type="Proteomes" id="UP001292079">
    <property type="component" value="Unassembled WGS sequence"/>
</dbReference>
<feature type="domain" description="Integrase catalytic" evidence="1">
    <location>
        <begin position="1"/>
        <end position="147"/>
    </location>
</feature>
<reference evidence="2" key="1">
    <citation type="submission" date="2022-04" db="EMBL/GenBank/DDBJ databases">
        <authorList>
            <person name="Xu L."/>
            <person name="Lv Z."/>
        </authorList>
    </citation>
    <scope>NUCLEOTIDE SEQUENCE</scope>
    <source>
        <strain evidence="2">LV_2022a</strain>
    </source>
</reference>
<evidence type="ECO:0000313" key="2">
    <source>
        <dbReference type="EMBL" id="KAK4467417.1"/>
    </source>
</evidence>
<organism evidence="2 3">
    <name type="scientific">Schistosoma mekongi</name>
    <name type="common">Parasitic worm</name>
    <dbReference type="NCBI Taxonomy" id="38744"/>
    <lineage>
        <taxon>Eukaryota</taxon>
        <taxon>Metazoa</taxon>
        <taxon>Spiralia</taxon>
        <taxon>Lophotrochozoa</taxon>
        <taxon>Platyhelminthes</taxon>
        <taxon>Trematoda</taxon>
        <taxon>Digenea</taxon>
        <taxon>Strigeidida</taxon>
        <taxon>Schistosomatoidea</taxon>
        <taxon>Schistosomatidae</taxon>
        <taxon>Schistosoma</taxon>
    </lineage>
</organism>
<dbReference type="SUPFAM" id="SSF53098">
    <property type="entry name" value="Ribonuclease H-like"/>
    <property type="match status" value="1"/>
</dbReference>
<dbReference type="InterPro" id="IPR012337">
    <property type="entry name" value="RNaseH-like_sf"/>
</dbReference>
<reference evidence="2" key="2">
    <citation type="journal article" date="2023" name="Infect Dis Poverty">
        <title>Chromosome-scale genome of the human blood fluke Schistosoma mekongi and its implications for public health.</title>
        <authorList>
            <person name="Zhou M."/>
            <person name="Xu L."/>
            <person name="Xu D."/>
            <person name="Chen W."/>
            <person name="Khan J."/>
            <person name="Hu Y."/>
            <person name="Huang H."/>
            <person name="Wei H."/>
            <person name="Zhang Y."/>
            <person name="Chusongsang P."/>
            <person name="Tanasarnprasert K."/>
            <person name="Hu X."/>
            <person name="Limpanont Y."/>
            <person name="Lv Z."/>
        </authorList>
    </citation>
    <scope>NUCLEOTIDE SEQUENCE</scope>
    <source>
        <strain evidence="2">LV_2022a</strain>
    </source>
</reference>
<gene>
    <name evidence="2" type="ORF">MN116_000347</name>
</gene>